<name>A0A1Z1C438_CLAUC</name>
<sequence length="369" mass="41203">MPPFHPSSSSMRQLGGLTRSVYRNGPSMAAPVPRLTRRNLATEAKGKYPMITLEEHYIAKSVGEPKALSGAIYSQFPASIKEKLFDLDTQRIPAMDAGSISVQAISHVLADASAEVCTKANEELAEAVKRNPDRYAAFAMLPMSDPPAAAKELERCVTELGMVGAMIDNHLSDGTYFDGAEFWPVFEVAERLDVPLYIHPSFQPEERRKAFAGNYPKEVQTALAHWGFGWHATTATHVLRLFAAGVFDQYPKLKIAVGHMGELLPFQLERTDFFSKAWGPKKKDLKQVWDENIWITTSGMFSVNPMATVLRNTPLDHIMYSVDYPFEQNEKGLKFMEDLKESGLVNEEQFKAIAYKNAAKLLKINMPAV</sequence>
<dbReference type="AlphaFoldDB" id="A0A1Z1C438"/>
<dbReference type="EMBL" id="KX264249">
    <property type="protein sequence ID" value="ANM86338.1"/>
    <property type="molecule type" value="Genomic_DNA"/>
</dbReference>
<dbReference type="GO" id="GO:0019748">
    <property type="term" value="P:secondary metabolic process"/>
    <property type="evidence" value="ECO:0007669"/>
    <property type="project" value="TreeGrafter"/>
</dbReference>
<evidence type="ECO:0000256" key="3">
    <source>
        <dbReference type="RuleBase" id="RU366045"/>
    </source>
</evidence>
<dbReference type="Pfam" id="PF04909">
    <property type="entry name" value="Amidohydro_2"/>
    <property type="match status" value="1"/>
</dbReference>
<evidence type="ECO:0000256" key="2">
    <source>
        <dbReference type="ARBA" id="ARBA00023239"/>
    </source>
</evidence>
<dbReference type="GO" id="GO:0005829">
    <property type="term" value="C:cytosol"/>
    <property type="evidence" value="ECO:0007669"/>
    <property type="project" value="TreeGrafter"/>
</dbReference>
<reference evidence="5" key="1">
    <citation type="submission" date="2016-05" db="EMBL/GenBank/DDBJ databases">
        <title>Lichen genome sequencing reveals its rich biosynthetic potential.</title>
        <authorList>
            <person name="Bertrand R.L."/>
            <person name="Abdel-Hameed M."/>
            <person name="Sorensen J.L."/>
        </authorList>
    </citation>
    <scope>NUCLEOTIDE SEQUENCE</scope>
</reference>
<dbReference type="PANTHER" id="PTHR21240:SF30">
    <property type="entry name" value="AMIDOHYDROLASE-RELATED DOMAIN-CONTAINING PROTEIN-RELATED"/>
    <property type="match status" value="1"/>
</dbReference>
<reference evidence="6" key="2">
    <citation type="submission" date="2017-12" db="EMBL/GenBank/DDBJ databases">
        <title>Genome Sequencing Reveals a Rich Biosynthetic Potential.</title>
        <authorList>
            <person name="Bertrand R.L."/>
            <person name="Abdel-Hameed M.E."/>
            <person name="Sorensen J.L."/>
        </authorList>
    </citation>
    <scope>NUCLEOTIDE SEQUENCE</scope>
</reference>
<dbReference type="Gene3D" id="3.20.20.140">
    <property type="entry name" value="Metal-dependent hydrolases"/>
    <property type="match status" value="1"/>
</dbReference>
<evidence type="ECO:0000313" key="6">
    <source>
        <dbReference type="EMBL" id="AUW31138.1"/>
    </source>
</evidence>
<dbReference type="SUPFAM" id="SSF51556">
    <property type="entry name" value="Metallo-dependent hydrolases"/>
    <property type="match status" value="1"/>
</dbReference>
<dbReference type="PANTHER" id="PTHR21240">
    <property type="entry name" value="2-AMINO-3-CARBOXYLMUCONATE-6-SEMIALDEHYDE DECARBOXYLASE"/>
    <property type="match status" value="1"/>
</dbReference>
<evidence type="ECO:0000256" key="1">
    <source>
        <dbReference type="ARBA" id="ARBA00022793"/>
    </source>
</evidence>
<dbReference type="InterPro" id="IPR032466">
    <property type="entry name" value="Metal_Hydrolase"/>
</dbReference>
<evidence type="ECO:0000259" key="4">
    <source>
        <dbReference type="Pfam" id="PF04909"/>
    </source>
</evidence>
<dbReference type="EMBL" id="MG777493">
    <property type="protein sequence ID" value="AUW31138.1"/>
    <property type="molecule type" value="Genomic_DNA"/>
</dbReference>
<keyword evidence="2 3" id="KW-0456">Lyase</keyword>
<dbReference type="GO" id="GO:0016831">
    <property type="term" value="F:carboxy-lyase activity"/>
    <property type="evidence" value="ECO:0007669"/>
    <property type="project" value="UniProtKB-KW"/>
</dbReference>
<organism evidence="5">
    <name type="scientific">Cladonia uncialis subsp. uncialis</name>
    <dbReference type="NCBI Taxonomy" id="180999"/>
    <lineage>
        <taxon>Eukaryota</taxon>
        <taxon>Fungi</taxon>
        <taxon>Dikarya</taxon>
        <taxon>Ascomycota</taxon>
        <taxon>Pezizomycotina</taxon>
        <taxon>Lecanoromycetes</taxon>
        <taxon>OSLEUM clade</taxon>
        <taxon>Lecanoromycetidae</taxon>
        <taxon>Lecanorales</taxon>
        <taxon>Lecanorineae</taxon>
        <taxon>Cladoniaceae</taxon>
        <taxon>Cladonia</taxon>
    </lineage>
</organism>
<protein>
    <submittedName>
        <fullName evidence="5">Putative 2-amino-3-carboxymuconate-6-semialdehyde decarboxylase</fullName>
    </submittedName>
</protein>
<evidence type="ECO:0000313" key="5">
    <source>
        <dbReference type="EMBL" id="ANM86338.1"/>
    </source>
</evidence>
<dbReference type="InterPro" id="IPR032465">
    <property type="entry name" value="ACMSD"/>
</dbReference>
<feature type="domain" description="Amidohydrolase-related" evidence="4">
    <location>
        <begin position="110"/>
        <end position="363"/>
    </location>
</feature>
<proteinExistence type="inferred from homology"/>
<dbReference type="GO" id="GO:0016787">
    <property type="term" value="F:hydrolase activity"/>
    <property type="evidence" value="ECO:0007669"/>
    <property type="project" value="InterPro"/>
</dbReference>
<dbReference type="InterPro" id="IPR006680">
    <property type="entry name" value="Amidohydro-rel"/>
</dbReference>
<keyword evidence="1 3" id="KW-0210">Decarboxylase</keyword>
<comment type="similarity">
    <text evidence="3">Belongs to the metallo-dependent hydrolases superfamily.</text>
</comment>
<accession>A0A1Z1C438</accession>